<dbReference type="PANTHER" id="PTHR11203">
    <property type="entry name" value="CLEAVAGE AND POLYADENYLATION SPECIFICITY FACTOR FAMILY MEMBER"/>
    <property type="match status" value="1"/>
</dbReference>
<dbReference type="SMART" id="SM01027">
    <property type="entry name" value="Beta-Casp"/>
    <property type="match status" value="1"/>
</dbReference>
<dbReference type="EMBL" id="MFUO01000019">
    <property type="protein sequence ID" value="OGI83825.1"/>
    <property type="molecule type" value="Genomic_DNA"/>
</dbReference>
<dbReference type="Proteomes" id="UP000178184">
    <property type="component" value="Unassembled WGS sequence"/>
</dbReference>
<dbReference type="InterPro" id="IPR011108">
    <property type="entry name" value="RMMBL"/>
</dbReference>
<organism evidence="4 5">
    <name type="scientific">Candidatus Nomurabacteria bacterium RIFCSPLOWO2_01_FULL_33_17</name>
    <dbReference type="NCBI Taxonomy" id="1801764"/>
    <lineage>
        <taxon>Bacteria</taxon>
        <taxon>Candidatus Nomuraibacteriota</taxon>
    </lineage>
</organism>
<protein>
    <recommendedName>
        <fullName evidence="6">MBL fold hydrolase</fullName>
    </recommendedName>
</protein>
<dbReference type="Pfam" id="PF07521">
    <property type="entry name" value="RMMBL"/>
    <property type="match status" value="1"/>
</dbReference>
<gene>
    <name evidence="4" type="ORF">A2903_00225</name>
</gene>
<evidence type="ECO:0000259" key="3">
    <source>
        <dbReference type="SMART" id="SM01027"/>
    </source>
</evidence>
<dbReference type="GO" id="GO:0004521">
    <property type="term" value="F:RNA endonuclease activity"/>
    <property type="evidence" value="ECO:0007669"/>
    <property type="project" value="TreeGrafter"/>
</dbReference>
<dbReference type="Pfam" id="PF16661">
    <property type="entry name" value="Lactamase_B_6"/>
    <property type="match status" value="1"/>
</dbReference>
<feature type="domain" description="Beta-Casp" evidence="3">
    <location>
        <begin position="253"/>
        <end position="378"/>
    </location>
</feature>
<reference evidence="4 5" key="1">
    <citation type="journal article" date="2016" name="Nat. Commun.">
        <title>Thousands of microbial genomes shed light on interconnected biogeochemical processes in an aquifer system.</title>
        <authorList>
            <person name="Anantharaman K."/>
            <person name="Brown C.T."/>
            <person name="Hug L.A."/>
            <person name="Sharon I."/>
            <person name="Castelle C.J."/>
            <person name="Probst A.J."/>
            <person name="Thomas B.C."/>
            <person name="Singh A."/>
            <person name="Wilkins M.J."/>
            <person name="Karaoz U."/>
            <person name="Brodie E.L."/>
            <person name="Williams K.H."/>
            <person name="Hubbard S.S."/>
            <person name="Banfield J.F."/>
        </authorList>
    </citation>
    <scope>NUCLEOTIDE SEQUENCE [LARGE SCALE GENOMIC DNA]</scope>
</reference>
<dbReference type="STRING" id="1801764.A2903_00225"/>
<dbReference type="PANTHER" id="PTHR11203:SF37">
    <property type="entry name" value="INTEGRATOR COMPLEX SUBUNIT 11"/>
    <property type="match status" value="1"/>
</dbReference>
<dbReference type="InterPro" id="IPR022712">
    <property type="entry name" value="Beta_Casp"/>
</dbReference>
<feature type="domain" description="Metallo-beta-lactamase" evidence="2">
    <location>
        <begin position="20"/>
        <end position="237"/>
    </location>
</feature>
<dbReference type="InterPro" id="IPR036866">
    <property type="entry name" value="RibonucZ/Hydroxyglut_hydro"/>
</dbReference>
<dbReference type="CDD" id="cd16295">
    <property type="entry name" value="TTHA0252-CPSF-like_MBL-fold"/>
    <property type="match status" value="1"/>
</dbReference>
<sequence>MATLHPDLKLTFVSGLGTATGANFLLEHPGNGEPGDTGYKILFDCGLTQGVKLADPVNWLPFPYEARDIDVLFISHSHVDHIGLIPKLYSAGFHGRIISTDATRDLAILMLEDTVKILSHEEDENILAMYTEENISAIMKLWESFEYHNEINLPYGFSVKFLDSGHILGSAMIEITYNKQKIVFTGDLGNSPSVLLRDTEYLNDAKYVITESVYGDRNHEDRALRRTKLIDELKLNHEKGGALVMPTFSLERTQELLFEIDTMIQKKEIPKMRVFLDSPLAIHLTKVFKKYTKYYNDRARKIIESGDDIFSFPGLSITLDTQDSIEILHEPMPKVIIAGSGMSQGGRIIHHEHNYISDPKSTILLTGYQAVGTMGRLIEEGHKKIRIAGEEVPVRARISKILGYSGHKDSDHIIEWFGHTAKTVKTLFIVLGEPQSSSFLAQRIHDEYGTNVVIPDRGDSVVLAF</sequence>
<name>A0A1F6WQ10_9BACT</name>
<dbReference type="Pfam" id="PF10996">
    <property type="entry name" value="Beta-Casp"/>
    <property type="match status" value="1"/>
</dbReference>
<dbReference type="InterPro" id="IPR001279">
    <property type="entry name" value="Metallo-B-lactamas"/>
</dbReference>
<dbReference type="Gene3D" id="3.40.50.10890">
    <property type="match status" value="1"/>
</dbReference>
<evidence type="ECO:0000313" key="5">
    <source>
        <dbReference type="Proteomes" id="UP000178184"/>
    </source>
</evidence>
<proteinExistence type="predicted"/>
<accession>A0A1F6WQ10</accession>
<comment type="caution">
    <text evidence="4">The sequence shown here is derived from an EMBL/GenBank/DDBJ whole genome shotgun (WGS) entry which is preliminary data.</text>
</comment>
<dbReference type="InterPro" id="IPR050698">
    <property type="entry name" value="MBL"/>
</dbReference>
<dbReference type="SMART" id="SM00849">
    <property type="entry name" value="Lactamase_B"/>
    <property type="match status" value="1"/>
</dbReference>
<dbReference type="AlphaFoldDB" id="A0A1F6WQ10"/>
<keyword evidence="1" id="KW-0378">Hydrolase</keyword>
<evidence type="ECO:0000313" key="4">
    <source>
        <dbReference type="EMBL" id="OGI83825.1"/>
    </source>
</evidence>
<evidence type="ECO:0000256" key="1">
    <source>
        <dbReference type="ARBA" id="ARBA00022801"/>
    </source>
</evidence>
<dbReference type="GO" id="GO:0016787">
    <property type="term" value="F:hydrolase activity"/>
    <property type="evidence" value="ECO:0007669"/>
    <property type="project" value="UniProtKB-KW"/>
</dbReference>
<evidence type="ECO:0000259" key="2">
    <source>
        <dbReference type="SMART" id="SM00849"/>
    </source>
</evidence>
<dbReference type="Gene3D" id="3.60.15.10">
    <property type="entry name" value="Ribonuclease Z/Hydroxyacylglutathione hydrolase-like"/>
    <property type="match status" value="1"/>
</dbReference>
<evidence type="ECO:0008006" key="6">
    <source>
        <dbReference type="Google" id="ProtNLM"/>
    </source>
</evidence>
<dbReference type="SUPFAM" id="SSF56281">
    <property type="entry name" value="Metallo-hydrolase/oxidoreductase"/>
    <property type="match status" value="1"/>
</dbReference>